<feature type="compositionally biased region" description="Polar residues" evidence="2">
    <location>
        <begin position="698"/>
        <end position="707"/>
    </location>
</feature>
<feature type="region of interest" description="Disordered" evidence="2">
    <location>
        <begin position="203"/>
        <end position="256"/>
    </location>
</feature>
<feature type="compositionally biased region" description="Pro residues" evidence="2">
    <location>
        <begin position="439"/>
        <end position="450"/>
    </location>
</feature>
<dbReference type="InParanoid" id="A0A0H2RGP6"/>
<feature type="domain" description="R3H" evidence="3">
    <location>
        <begin position="112"/>
        <end position="176"/>
    </location>
</feature>
<evidence type="ECO:0000313" key="5">
    <source>
        <dbReference type="EMBL" id="KLO08698.1"/>
    </source>
</evidence>
<feature type="compositionally biased region" description="Low complexity" evidence="2">
    <location>
        <begin position="233"/>
        <end position="245"/>
    </location>
</feature>
<dbReference type="InterPro" id="IPR036867">
    <property type="entry name" value="R3H_dom_sf"/>
</dbReference>
<feature type="compositionally biased region" description="Low complexity" evidence="2">
    <location>
        <begin position="898"/>
        <end position="912"/>
    </location>
</feature>
<feature type="compositionally biased region" description="Polar residues" evidence="2">
    <location>
        <begin position="368"/>
        <end position="379"/>
    </location>
</feature>
<dbReference type="GO" id="GO:0003676">
    <property type="term" value="F:nucleic acid binding"/>
    <property type="evidence" value="ECO:0007669"/>
    <property type="project" value="UniProtKB-UniRule"/>
</dbReference>
<keyword evidence="6" id="KW-1185">Reference proteome</keyword>
<gene>
    <name evidence="5" type="ORF">SCHPADRAFT_908441</name>
</gene>
<accession>A0A0H2RGP6</accession>
<dbReference type="OrthoDB" id="278430at2759"/>
<dbReference type="InterPro" id="IPR051937">
    <property type="entry name" value="R3H_domain_containing"/>
</dbReference>
<feature type="compositionally biased region" description="Pro residues" evidence="2">
    <location>
        <begin position="556"/>
        <end position="565"/>
    </location>
</feature>
<dbReference type="PANTHER" id="PTHR15672">
    <property type="entry name" value="CAMP-REGULATED PHOSPHOPROTEIN 21 RELATED R3H DOMAIN CONTAINING PROTEIN"/>
    <property type="match status" value="1"/>
</dbReference>
<dbReference type="InterPro" id="IPR001374">
    <property type="entry name" value="R3H_dom"/>
</dbReference>
<feature type="compositionally biased region" description="Basic and acidic residues" evidence="2">
    <location>
        <begin position="841"/>
        <end position="853"/>
    </location>
</feature>
<feature type="compositionally biased region" description="Basic and acidic residues" evidence="2">
    <location>
        <begin position="269"/>
        <end position="278"/>
    </location>
</feature>
<feature type="compositionally biased region" description="Acidic residues" evidence="2">
    <location>
        <begin position="223"/>
        <end position="232"/>
    </location>
</feature>
<dbReference type="PROSITE" id="PS51061">
    <property type="entry name" value="R3H"/>
    <property type="match status" value="1"/>
</dbReference>
<feature type="compositionally biased region" description="Polar residues" evidence="2">
    <location>
        <begin position="316"/>
        <end position="325"/>
    </location>
</feature>
<dbReference type="AlphaFoldDB" id="A0A0H2RGP6"/>
<dbReference type="PROSITE" id="PS51673">
    <property type="entry name" value="SUZ"/>
    <property type="match status" value="1"/>
</dbReference>
<feature type="compositionally biased region" description="Polar residues" evidence="2">
    <location>
        <begin position="819"/>
        <end position="830"/>
    </location>
</feature>
<feature type="compositionally biased region" description="Polar residues" evidence="2">
    <location>
        <begin position="333"/>
        <end position="350"/>
    </location>
</feature>
<feature type="compositionally biased region" description="Low complexity" evidence="2">
    <location>
        <begin position="681"/>
        <end position="697"/>
    </location>
</feature>
<feature type="compositionally biased region" description="Basic and acidic residues" evidence="2">
    <location>
        <begin position="878"/>
        <end position="889"/>
    </location>
</feature>
<feature type="compositionally biased region" description="Polar residues" evidence="2">
    <location>
        <begin position="1"/>
        <end position="21"/>
    </location>
</feature>
<evidence type="ECO:0000259" key="3">
    <source>
        <dbReference type="PROSITE" id="PS51061"/>
    </source>
</evidence>
<feature type="region of interest" description="Disordered" evidence="2">
    <location>
        <begin position="556"/>
        <end position="927"/>
    </location>
</feature>
<protein>
    <recommendedName>
        <fullName evidence="7">SUZ domain-containing protein</fullName>
    </recommendedName>
</protein>
<feature type="compositionally biased region" description="Low complexity" evidence="2">
    <location>
        <begin position="57"/>
        <end position="72"/>
    </location>
</feature>
<dbReference type="InterPro" id="IPR024771">
    <property type="entry name" value="SUZ"/>
</dbReference>
<feature type="compositionally biased region" description="Low complexity" evidence="2">
    <location>
        <begin position="758"/>
        <end position="773"/>
    </location>
</feature>
<reference evidence="5 6" key="1">
    <citation type="submission" date="2015-04" db="EMBL/GenBank/DDBJ databases">
        <title>Complete genome sequence of Schizopora paradoxa KUC8140, a cosmopolitan wood degrader in East Asia.</title>
        <authorList>
            <consortium name="DOE Joint Genome Institute"/>
            <person name="Min B."/>
            <person name="Park H."/>
            <person name="Jang Y."/>
            <person name="Kim J.-J."/>
            <person name="Kim K.H."/>
            <person name="Pangilinan J."/>
            <person name="Lipzen A."/>
            <person name="Riley R."/>
            <person name="Grigoriev I.V."/>
            <person name="Spatafora J.W."/>
            <person name="Choi I.-G."/>
        </authorList>
    </citation>
    <scope>NUCLEOTIDE SEQUENCE [LARGE SCALE GENOMIC DNA]</scope>
    <source>
        <strain evidence="5 6">KUC8140</strain>
    </source>
</reference>
<feature type="region of interest" description="Disordered" evidence="2">
    <location>
        <begin position="432"/>
        <end position="544"/>
    </location>
</feature>
<dbReference type="EMBL" id="KQ086081">
    <property type="protein sequence ID" value="KLO08698.1"/>
    <property type="molecule type" value="Genomic_DNA"/>
</dbReference>
<dbReference type="Pfam" id="PF12752">
    <property type="entry name" value="SUZ"/>
    <property type="match status" value="1"/>
</dbReference>
<dbReference type="PANTHER" id="PTHR15672:SF8">
    <property type="entry name" value="PROTEIN ENCORE"/>
    <property type="match status" value="1"/>
</dbReference>
<proteinExistence type="predicted"/>
<sequence>MSFETPVSSSDSALGGSTPSVDQAMDVYAAQESSDHVDNNKSAATLSLDGQRGERASSSSSSHSSSLSSLPSNGTQQSDVDLARSMDGLALDGASTPDVDGTILEALKSKDRLFVLKLGEQMEALIKEKHSRTKYSLNTETTYQRLLVHRCAGYYKLVPESETGSKLMSVVIAMESKIPPRRICELVPPEEASHPAFKIMRRAQHDNKKQKSIISHPGSVAGEDGELSDVDPSESGSMGSRSTTSKTRKTIAERQADYEEARTRIFMNFKEKEKKERSASASSSSPSLVSPSEASSQVGAGDVAGGDVDDSASSAPTESEWSVSYTGERMRSVDSSTSATFPYRAGSSSFVGHEGSTTSSGRASPSSFNYPSLSESSNGPAPFGYDPNVQFQPPPPPPHANGFYAPYPGYPYPPPVSGPPFPPPPPHVPYPYYPQYSYGPPPPPPPPHGPVPHHQSASDPGSPVTRPMENFPRHSPPTNGPYGYVWQPQAPAPPHPGTPVNMSPQHPFPPSDLQSPSAMHSPPGPPHHNQGGQPMMYGPQPFPGYMPPMGYPPYPIPYYPPPPATSPMAHPHAQHPFPMESPISNGNGHERQSSSGGSSPTFSRSSSVMSGNSSNHGQHPPPAQRGAWSYGPGVGSNGLLWGPNNVAGDKVGPRLNMGMRKTSGASSASGSSGYRTPGDEASSTTSSSASSASSRRTFMTTPPSTTKHPLPARPDWATGLRPQPTLHAGRNRHHDGNGSSRNSPARPMMQLPPVPPFLQHQQQNQNLPPHSQSLPPPVLQPNDFPPLSSNPVDNKKPAAGGVWTNPGMARTILKAKPDNANSQPANSNYGNALFNHGQSPRPDDDERGFERPPPKGSAELFNPKGGNNAKRQGSMTQEKPEKEKKRSESLPDGFGLSGAAVVGSASARPAAPEMNGDKSSPRPDQAG</sequence>
<name>A0A0H2RGP6_9AGAM</name>
<organism evidence="5 6">
    <name type="scientific">Schizopora paradoxa</name>
    <dbReference type="NCBI Taxonomy" id="27342"/>
    <lineage>
        <taxon>Eukaryota</taxon>
        <taxon>Fungi</taxon>
        <taxon>Dikarya</taxon>
        <taxon>Basidiomycota</taxon>
        <taxon>Agaricomycotina</taxon>
        <taxon>Agaricomycetes</taxon>
        <taxon>Hymenochaetales</taxon>
        <taxon>Schizoporaceae</taxon>
        <taxon>Schizopora</taxon>
    </lineage>
</organism>
<keyword evidence="1" id="KW-0597">Phosphoprotein</keyword>
<evidence type="ECO:0000259" key="4">
    <source>
        <dbReference type="PROSITE" id="PS51673"/>
    </source>
</evidence>
<dbReference type="SUPFAM" id="SSF82708">
    <property type="entry name" value="R3H domain"/>
    <property type="match status" value="1"/>
</dbReference>
<dbReference type="STRING" id="27342.A0A0H2RGP6"/>
<feature type="compositionally biased region" description="Low complexity" evidence="2">
    <location>
        <begin position="279"/>
        <end position="301"/>
    </location>
</feature>
<evidence type="ECO:0008006" key="7">
    <source>
        <dbReference type="Google" id="ProtNLM"/>
    </source>
</evidence>
<feature type="domain" description="SUZ" evidence="4">
    <location>
        <begin position="177"/>
        <end position="270"/>
    </location>
</feature>
<dbReference type="Gene3D" id="3.30.1370.50">
    <property type="entry name" value="R3H-like domain"/>
    <property type="match status" value="1"/>
</dbReference>
<feature type="region of interest" description="Disordered" evidence="2">
    <location>
        <begin position="269"/>
        <end position="409"/>
    </location>
</feature>
<feature type="compositionally biased region" description="Low complexity" evidence="2">
    <location>
        <begin position="593"/>
        <end position="614"/>
    </location>
</feature>
<feature type="compositionally biased region" description="Low complexity" evidence="2">
    <location>
        <begin position="355"/>
        <end position="367"/>
    </location>
</feature>
<evidence type="ECO:0000313" key="6">
    <source>
        <dbReference type="Proteomes" id="UP000053477"/>
    </source>
</evidence>
<feature type="compositionally biased region" description="Low complexity" evidence="2">
    <location>
        <begin position="663"/>
        <end position="673"/>
    </location>
</feature>
<dbReference type="Proteomes" id="UP000053477">
    <property type="component" value="Unassembled WGS sequence"/>
</dbReference>
<feature type="compositionally biased region" description="Low complexity" evidence="2">
    <location>
        <begin position="527"/>
        <end position="539"/>
    </location>
</feature>
<dbReference type="CDD" id="cd02642">
    <property type="entry name" value="R3H_encore_like"/>
    <property type="match status" value="1"/>
</dbReference>
<evidence type="ECO:0000256" key="1">
    <source>
        <dbReference type="ARBA" id="ARBA00022553"/>
    </source>
</evidence>
<feature type="region of interest" description="Disordered" evidence="2">
    <location>
        <begin position="1"/>
        <end position="78"/>
    </location>
</feature>
<evidence type="ECO:0000256" key="2">
    <source>
        <dbReference type="SAM" id="MobiDB-lite"/>
    </source>
</evidence>